<dbReference type="SFLD" id="SFLDS00029">
    <property type="entry name" value="Radical_SAM"/>
    <property type="match status" value="1"/>
</dbReference>
<dbReference type="AlphaFoldDB" id="A0A226BY42"/>
<dbReference type="InterPro" id="IPR006638">
    <property type="entry name" value="Elp3/MiaA/NifB-like_rSAM"/>
</dbReference>
<dbReference type="GO" id="GO:0003824">
    <property type="term" value="F:catalytic activity"/>
    <property type="evidence" value="ECO:0007669"/>
    <property type="project" value="InterPro"/>
</dbReference>
<dbReference type="GO" id="GO:0051536">
    <property type="term" value="F:iron-sulfur cluster binding"/>
    <property type="evidence" value="ECO:0007669"/>
    <property type="project" value="InterPro"/>
</dbReference>
<dbReference type="Pfam" id="PF04055">
    <property type="entry name" value="Radical_SAM"/>
    <property type="match status" value="1"/>
</dbReference>
<protein>
    <submittedName>
        <fullName evidence="2">B12-binding domain-containing radical SAM protein</fullName>
    </submittedName>
</protein>
<dbReference type="InterPro" id="IPR023862">
    <property type="entry name" value="CHP03960_rSAM"/>
</dbReference>
<dbReference type="SUPFAM" id="SSF102114">
    <property type="entry name" value="Radical SAM enzymes"/>
    <property type="match status" value="1"/>
</dbReference>
<dbReference type="RefSeq" id="WP_089023386.1">
    <property type="nucleotide sequence ID" value="NZ_NIQC01000010.1"/>
</dbReference>
<gene>
    <name evidence="2" type="ORF">CDO51_05940</name>
</gene>
<dbReference type="InterPro" id="IPR023404">
    <property type="entry name" value="rSAM_horseshoe"/>
</dbReference>
<dbReference type="NCBIfam" id="TIGR03960">
    <property type="entry name" value="rSAM_fuse_unch"/>
    <property type="match status" value="1"/>
</dbReference>
<evidence type="ECO:0000259" key="1">
    <source>
        <dbReference type="PROSITE" id="PS51918"/>
    </source>
</evidence>
<evidence type="ECO:0000313" key="3">
    <source>
        <dbReference type="Proteomes" id="UP000214588"/>
    </source>
</evidence>
<dbReference type="CDD" id="cd01335">
    <property type="entry name" value="Radical_SAM"/>
    <property type="match status" value="1"/>
</dbReference>
<keyword evidence="3" id="KW-1185">Reference proteome</keyword>
<dbReference type="Gene3D" id="3.40.50.280">
    <property type="entry name" value="Cobalamin-binding domain"/>
    <property type="match status" value="1"/>
</dbReference>
<evidence type="ECO:0000313" key="2">
    <source>
        <dbReference type="EMBL" id="OWZ83926.1"/>
    </source>
</evidence>
<dbReference type="InterPro" id="IPR045784">
    <property type="entry name" value="Radical_SAM_N2"/>
</dbReference>
<dbReference type="Proteomes" id="UP000214588">
    <property type="component" value="Unassembled WGS sequence"/>
</dbReference>
<comment type="caution">
    <text evidence="2">The sequence shown here is derived from an EMBL/GenBank/DDBJ whole genome shotgun (WGS) entry which is preliminary data.</text>
</comment>
<dbReference type="SMART" id="SM00729">
    <property type="entry name" value="Elp3"/>
    <property type="match status" value="1"/>
</dbReference>
<organism evidence="2 3">
    <name type="scientific">Natranaerobius trueperi</name>
    <dbReference type="NCBI Taxonomy" id="759412"/>
    <lineage>
        <taxon>Bacteria</taxon>
        <taxon>Bacillati</taxon>
        <taxon>Bacillota</taxon>
        <taxon>Clostridia</taxon>
        <taxon>Natranaerobiales</taxon>
        <taxon>Natranaerobiaceae</taxon>
        <taxon>Natranaerobius</taxon>
    </lineage>
</organism>
<dbReference type="PANTHER" id="PTHR42731">
    <property type="entry name" value="SLL1084 PROTEIN"/>
    <property type="match status" value="1"/>
</dbReference>
<feature type="domain" description="Radical SAM core" evidence="1">
    <location>
        <begin position="257"/>
        <end position="491"/>
    </location>
</feature>
<dbReference type="SFLD" id="SFLDG01082">
    <property type="entry name" value="B12-binding_domain_containing"/>
    <property type="match status" value="1"/>
</dbReference>
<reference evidence="2 3" key="1">
    <citation type="submission" date="2017-06" db="EMBL/GenBank/DDBJ databases">
        <title>Draft Genome Sequence of Natranaerobius trueperi halophilic, alkalithermophilic bacteria from soda lakes.</title>
        <authorList>
            <person name="Zhao B."/>
        </authorList>
    </citation>
    <scope>NUCLEOTIDE SEQUENCE [LARGE SCALE GENOMIC DNA]</scope>
    <source>
        <strain evidence="2 3">DSM 18760</strain>
    </source>
</reference>
<dbReference type="EMBL" id="NIQC01000010">
    <property type="protein sequence ID" value="OWZ83926.1"/>
    <property type="molecule type" value="Genomic_DNA"/>
</dbReference>
<sequence>MQKQLTHSDLREILTRVEKPGRYVGNEWNSITKEWGDRFSVALAFPDIYEVGMSNLGLKILYHTINKQDWAVCERVYSPWIDMENELRANDLPLYSLETFTPLNEFDVVGFTLQYELSYTNVLNALDLGKIPVRSSERSEEDPIVIAGGPNAFMPEPLADYIDVFIIGEGEYAIIEFLEKLKVLREWDLDRERILLELTKLKGVYVPRFYQEKYDEKGNYNGLIPTNTDVPIGVSKRIVKDLDKVDYPTEMIVPNIDIVHDRSFVELFRGCTQGCRFCQAGMIYRPVRERNPDTILKLSEQLIKNTGYDELSLTSLSTADYKEINNLLDELNDCFNPQPVSLSLPSLRVDAFSVNLAQKVQSGKKSGLTFAPEAGSQRLRDVINKKVTEENLLTAVRTAFHAGWDKVKLYFMIGLPTETYEDLQGIVDLSYKIIDLYKKETGKKRLKLNIGTSTFVPKPHTPFQWKGQLSEEQVKERQKFLRDKLRHKSINFSWNDPEPSLLEACLAKGDRRMGEVLYHAFQNGAKFDGWSDQLQYETWLQAFSKVGVKTEHFANRDLDFYEDLPWDHIHSGVSKSFLEQEYKRAVEEGNTPDCSHKMKDCSNCNVCFDYNVFPDRKGWSKR</sequence>
<dbReference type="PROSITE" id="PS51918">
    <property type="entry name" value="RADICAL_SAM"/>
    <property type="match status" value="1"/>
</dbReference>
<dbReference type="InterPro" id="IPR007197">
    <property type="entry name" value="rSAM"/>
</dbReference>
<proteinExistence type="predicted"/>
<dbReference type="OrthoDB" id="9806827at2"/>
<dbReference type="Gene3D" id="3.80.30.20">
    <property type="entry name" value="tm_1862 like domain"/>
    <property type="match status" value="1"/>
</dbReference>
<dbReference type="PANTHER" id="PTHR42731:SF1">
    <property type="entry name" value="RADICAL SAM DOMAIN PROTEIN"/>
    <property type="match status" value="1"/>
</dbReference>
<dbReference type="Pfam" id="PF19864">
    <property type="entry name" value="Radical_SAM_N2"/>
    <property type="match status" value="1"/>
</dbReference>
<name>A0A226BY42_9FIRM</name>
<accession>A0A226BY42</accession>
<dbReference type="InterPro" id="IPR058240">
    <property type="entry name" value="rSAM_sf"/>
</dbReference>